<proteinExistence type="predicted"/>
<gene>
    <name evidence="2" type="primary">Dper\GL14275</name>
    <name evidence="2" type="ORF">Dper_GL14275</name>
</gene>
<protein>
    <submittedName>
        <fullName evidence="2">GL14275</fullName>
    </submittedName>
</protein>
<feature type="region of interest" description="Disordered" evidence="1">
    <location>
        <begin position="1"/>
        <end position="59"/>
    </location>
</feature>
<name>B4GTG7_DROPE</name>
<evidence type="ECO:0000256" key="1">
    <source>
        <dbReference type="SAM" id="MobiDB-lite"/>
    </source>
</evidence>
<dbReference type="EMBL" id="CH479190">
    <property type="protein sequence ID" value="EDW25837.1"/>
    <property type="molecule type" value="Genomic_DNA"/>
</dbReference>
<dbReference type="Proteomes" id="UP000008744">
    <property type="component" value="Unassembled WGS sequence"/>
</dbReference>
<evidence type="ECO:0000313" key="2">
    <source>
        <dbReference type="EMBL" id="EDW25837.1"/>
    </source>
</evidence>
<reference evidence="2 3" key="1">
    <citation type="journal article" date="2007" name="Nature">
        <title>Evolution of genes and genomes on the Drosophila phylogeny.</title>
        <authorList>
            <consortium name="Drosophila 12 Genomes Consortium"/>
            <person name="Clark A.G."/>
            <person name="Eisen M.B."/>
            <person name="Smith D.R."/>
            <person name="Bergman C.M."/>
            <person name="Oliver B."/>
            <person name="Markow T.A."/>
            <person name="Kaufman T.C."/>
            <person name="Kellis M."/>
            <person name="Gelbart W."/>
            <person name="Iyer V.N."/>
            <person name="Pollard D.A."/>
            <person name="Sackton T.B."/>
            <person name="Larracuente A.M."/>
            <person name="Singh N.D."/>
            <person name="Abad J.P."/>
            <person name="Abt D.N."/>
            <person name="Adryan B."/>
            <person name="Aguade M."/>
            <person name="Akashi H."/>
            <person name="Anderson W.W."/>
            <person name="Aquadro C.F."/>
            <person name="Ardell D.H."/>
            <person name="Arguello R."/>
            <person name="Artieri C.G."/>
            <person name="Barbash D.A."/>
            <person name="Barker D."/>
            <person name="Barsanti P."/>
            <person name="Batterham P."/>
            <person name="Batzoglou S."/>
            <person name="Begun D."/>
            <person name="Bhutkar A."/>
            <person name="Blanco E."/>
            <person name="Bosak S.A."/>
            <person name="Bradley R.K."/>
            <person name="Brand A.D."/>
            <person name="Brent M.R."/>
            <person name="Brooks A.N."/>
            <person name="Brown R.H."/>
            <person name="Butlin R.K."/>
            <person name="Caggese C."/>
            <person name="Calvi B.R."/>
            <person name="Bernardo de Carvalho A."/>
            <person name="Caspi A."/>
            <person name="Castrezana S."/>
            <person name="Celniker S.E."/>
            <person name="Chang J.L."/>
            <person name="Chapple C."/>
            <person name="Chatterji S."/>
            <person name="Chinwalla A."/>
            <person name="Civetta A."/>
            <person name="Clifton S.W."/>
            <person name="Comeron J.M."/>
            <person name="Costello J.C."/>
            <person name="Coyne J.A."/>
            <person name="Daub J."/>
            <person name="David R.G."/>
            <person name="Delcher A.L."/>
            <person name="Delehaunty K."/>
            <person name="Do C.B."/>
            <person name="Ebling H."/>
            <person name="Edwards K."/>
            <person name="Eickbush T."/>
            <person name="Evans J.D."/>
            <person name="Filipski A."/>
            <person name="Findeiss S."/>
            <person name="Freyhult E."/>
            <person name="Fulton L."/>
            <person name="Fulton R."/>
            <person name="Garcia A.C."/>
            <person name="Gardiner A."/>
            <person name="Garfield D.A."/>
            <person name="Garvin B.E."/>
            <person name="Gibson G."/>
            <person name="Gilbert D."/>
            <person name="Gnerre S."/>
            <person name="Godfrey J."/>
            <person name="Good R."/>
            <person name="Gotea V."/>
            <person name="Gravely B."/>
            <person name="Greenberg A.J."/>
            <person name="Griffiths-Jones S."/>
            <person name="Gross S."/>
            <person name="Guigo R."/>
            <person name="Gustafson E.A."/>
            <person name="Haerty W."/>
            <person name="Hahn M.W."/>
            <person name="Halligan D.L."/>
            <person name="Halpern A.L."/>
            <person name="Halter G.M."/>
            <person name="Han M.V."/>
            <person name="Heger A."/>
            <person name="Hillier L."/>
            <person name="Hinrichs A.S."/>
            <person name="Holmes I."/>
            <person name="Hoskins R.A."/>
            <person name="Hubisz M.J."/>
            <person name="Hultmark D."/>
            <person name="Huntley M.A."/>
            <person name="Jaffe D.B."/>
            <person name="Jagadeeshan S."/>
            <person name="Jeck W.R."/>
            <person name="Johnson J."/>
            <person name="Jones C.D."/>
            <person name="Jordan W.C."/>
            <person name="Karpen G.H."/>
            <person name="Kataoka E."/>
            <person name="Keightley P.D."/>
            <person name="Kheradpour P."/>
            <person name="Kirkness E.F."/>
            <person name="Koerich L.B."/>
            <person name="Kristiansen K."/>
            <person name="Kudrna D."/>
            <person name="Kulathinal R.J."/>
            <person name="Kumar S."/>
            <person name="Kwok R."/>
            <person name="Lander E."/>
            <person name="Langley C.H."/>
            <person name="Lapoint R."/>
            <person name="Lazzaro B.P."/>
            <person name="Lee S.J."/>
            <person name="Levesque L."/>
            <person name="Li R."/>
            <person name="Lin C.F."/>
            <person name="Lin M.F."/>
            <person name="Lindblad-Toh K."/>
            <person name="Llopart A."/>
            <person name="Long M."/>
            <person name="Low L."/>
            <person name="Lozovsky E."/>
            <person name="Lu J."/>
            <person name="Luo M."/>
            <person name="Machado C.A."/>
            <person name="Makalowski W."/>
            <person name="Marzo M."/>
            <person name="Matsuda M."/>
            <person name="Matzkin L."/>
            <person name="McAllister B."/>
            <person name="McBride C.S."/>
            <person name="McKernan B."/>
            <person name="McKernan K."/>
            <person name="Mendez-Lago M."/>
            <person name="Minx P."/>
            <person name="Mollenhauer M.U."/>
            <person name="Montooth K."/>
            <person name="Mount S.M."/>
            <person name="Mu X."/>
            <person name="Myers E."/>
            <person name="Negre B."/>
            <person name="Newfeld S."/>
            <person name="Nielsen R."/>
            <person name="Noor M.A."/>
            <person name="O'Grady P."/>
            <person name="Pachter L."/>
            <person name="Papaceit M."/>
            <person name="Parisi M.J."/>
            <person name="Parisi M."/>
            <person name="Parts L."/>
            <person name="Pedersen J.S."/>
            <person name="Pesole G."/>
            <person name="Phillippy A.M."/>
            <person name="Ponting C.P."/>
            <person name="Pop M."/>
            <person name="Porcelli D."/>
            <person name="Powell J.R."/>
            <person name="Prohaska S."/>
            <person name="Pruitt K."/>
            <person name="Puig M."/>
            <person name="Quesneville H."/>
            <person name="Ram K.R."/>
            <person name="Rand D."/>
            <person name="Rasmussen M.D."/>
            <person name="Reed L.K."/>
            <person name="Reenan R."/>
            <person name="Reily A."/>
            <person name="Remington K.A."/>
            <person name="Rieger T.T."/>
            <person name="Ritchie M.G."/>
            <person name="Robin C."/>
            <person name="Rogers Y.H."/>
            <person name="Rohde C."/>
            <person name="Rozas J."/>
            <person name="Rubenfield M.J."/>
            <person name="Ruiz A."/>
            <person name="Russo S."/>
            <person name="Salzberg S.L."/>
            <person name="Sanchez-Gracia A."/>
            <person name="Saranga D.J."/>
            <person name="Sato H."/>
            <person name="Schaeffer S.W."/>
            <person name="Schatz M.C."/>
            <person name="Schlenke T."/>
            <person name="Schwartz R."/>
            <person name="Segarra C."/>
            <person name="Singh R.S."/>
            <person name="Sirot L."/>
            <person name="Sirota M."/>
            <person name="Sisneros N.B."/>
            <person name="Smith C.D."/>
            <person name="Smith T.F."/>
            <person name="Spieth J."/>
            <person name="Stage D.E."/>
            <person name="Stark A."/>
            <person name="Stephan W."/>
            <person name="Strausberg R.L."/>
            <person name="Strempel S."/>
            <person name="Sturgill D."/>
            <person name="Sutton G."/>
            <person name="Sutton G.G."/>
            <person name="Tao W."/>
            <person name="Teichmann S."/>
            <person name="Tobari Y.N."/>
            <person name="Tomimura Y."/>
            <person name="Tsolas J.M."/>
            <person name="Valente V.L."/>
            <person name="Venter E."/>
            <person name="Venter J.C."/>
            <person name="Vicario S."/>
            <person name="Vieira F.G."/>
            <person name="Vilella A.J."/>
            <person name="Villasante A."/>
            <person name="Walenz B."/>
            <person name="Wang J."/>
            <person name="Wasserman M."/>
            <person name="Watts T."/>
            <person name="Wilson D."/>
            <person name="Wilson R.K."/>
            <person name="Wing R.A."/>
            <person name="Wolfner M.F."/>
            <person name="Wong A."/>
            <person name="Wong G.K."/>
            <person name="Wu C.I."/>
            <person name="Wu G."/>
            <person name="Yamamoto D."/>
            <person name="Yang H.P."/>
            <person name="Yang S.P."/>
            <person name="Yorke J.A."/>
            <person name="Yoshida K."/>
            <person name="Zdobnov E."/>
            <person name="Zhang P."/>
            <person name="Zhang Y."/>
            <person name="Zimin A.V."/>
            <person name="Baldwin J."/>
            <person name="Abdouelleil A."/>
            <person name="Abdulkadir J."/>
            <person name="Abebe A."/>
            <person name="Abera B."/>
            <person name="Abreu J."/>
            <person name="Acer S.C."/>
            <person name="Aftuck L."/>
            <person name="Alexander A."/>
            <person name="An P."/>
            <person name="Anderson E."/>
            <person name="Anderson S."/>
            <person name="Arachi H."/>
            <person name="Azer M."/>
            <person name="Bachantsang P."/>
            <person name="Barry A."/>
            <person name="Bayul T."/>
            <person name="Berlin A."/>
            <person name="Bessette D."/>
            <person name="Bloom T."/>
            <person name="Blye J."/>
            <person name="Boguslavskiy L."/>
            <person name="Bonnet C."/>
            <person name="Boukhgalter B."/>
            <person name="Bourzgui I."/>
            <person name="Brown A."/>
            <person name="Cahill P."/>
            <person name="Channer S."/>
            <person name="Cheshatsang Y."/>
            <person name="Chuda L."/>
            <person name="Citroen M."/>
            <person name="Collymore A."/>
            <person name="Cooke P."/>
            <person name="Costello M."/>
            <person name="D'Aco K."/>
            <person name="Daza R."/>
            <person name="De Haan G."/>
            <person name="DeGray S."/>
            <person name="DeMaso C."/>
            <person name="Dhargay N."/>
            <person name="Dooley K."/>
            <person name="Dooley E."/>
            <person name="Doricent M."/>
            <person name="Dorje P."/>
            <person name="Dorjee K."/>
            <person name="Dupes A."/>
            <person name="Elong R."/>
            <person name="Falk J."/>
            <person name="Farina A."/>
            <person name="Faro S."/>
            <person name="Ferguson D."/>
            <person name="Fisher S."/>
            <person name="Foley C.D."/>
            <person name="Franke A."/>
            <person name="Friedrich D."/>
            <person name="Gadbois L."/>
            <person name="Gearin G."/>
            <person name="Gearin C.R."/>
            <person name="Giannoukos G."/>
            <person name="Goode T."/>
            <person name="Graham J."/>
            <person name="Grandbois E."/>
            <person name="Grewal S."/>
            <person name="Gyaltsen K."/>
            <person name="Hafez N."/>
            <person name="Hagos B."/>
            <person name="Hall J."/>
            <person name="Henson C."/>
            <person name="Hollinger A."/>
            <person name="Honan T."/>
            <person name="Huard M.D."/>
            <person name="Hughes L."/>
            <person name="Hurhula B."/>
            <person name="Husby M.E."/>
            <person name="Kamat A."/>
            <person name="Kanga B."/>
            <person name="Kashin S."/>
            <person name="Khazanovich D."/>
            <person name="Kisner P."/>
            <person name="Lance K."/>
            <person name="Lara M."/>
            <person name="Lee W."/>
            <person name="Lennon N."/>
            <person name="Letendre F."/>
            <person name="LeVine R."/>
            <person name="Lipovsky A."/>
            <person name="Liu X."/>
            <person name="Liu J."/>
            <person name="Liu S."/>
            <person name="Lokyitsang T."/>
            <person name="Lokyitsang Y."/>
            <person name="Lubonja R."/>
            <person name="Lui A."/>
            <person name="MacDonald P."/>
            <person name="Magnisalis V."/>
            <person name="Maru K."/>
            <person name="Matthews C."/>
            <person name="McCusker W."/>
            <person name="McDonough S."/>
            <person name="Mehta T."/>
            <person name="Meldrim J."/>
            <person name="Meneus L."/>
            <person name="Mihai O."/>
            <person name="Mihalev A."/>
            <person name="Mihova T."/>
            <person name="Mittelman R."/>
            <person name="Mlenga V."/>
            <person name="Montmayeur A."/>
            <person name="Mulrain L."/>
            <person name="Navidi A."/>
            <person name="Naylor J."/>
            <person name="Negash T."/>
            <person name="Nguyen T."/>
            <person name="Nguyen N."/>
            <person name="Nicol R."/>
            <person name="Norbu C."/>
            <person name="Norbu N."/>
            <person name="Novod N."/>
            <person name="O'Neill B."/>
            <person name="Osman S."/>
            <person name="Markiewicz E."/>
            <person name="Oyono O.L."/>
            <person name="Patti C."/>
            <person name="Phunkhang P."/>
            <person name="Pierre F."/>
            <person name="Priest M."/>
            <person name="Raghuraman S."/>
            <person name="Rege F."/>
            <person name="Reyes R."/>
            <person name="Rise C."/>
            <person name="Rogov P."/>
            <person name="Ross K."/>
            <person name="Ryan E."/>
            <person name="Settipalli S."/>
            <person name="Shea T."/>
            <person name="Sherpa N."/>
            <person name="Shi L."/>
            <person name="Shih D."/>
            <person name="Sparrow T."/>
            <person name="Spaulding J."/>
            <person name="Stalker J."/>
            <person name="Stange-Thomann N."/>
            <person name="Stavropoulos S."/>
            <person name="Stone C."/>
            <person name="Strader C."/>
            <person name="Tesfaye S."/>
            <person name="Thomson T."/>
            <person name="Thoulutsang Y."/>
            <person name="Thoulutsang D."/>
            <person name="Topham K."/>
            <person name="Topping I."/>
            <person name="Tsamla T."/>
            <person name="Vassiliev H."/>
            <person name="Vo A."/>
            <person name="Wangchuk T."/>
            <person name="Wangdi T."/>
            <person name="Weiand M."/>
            <person name="Wilkinson J."/>
            <person name="Wilson A."/>
            <person name="Yadav S."/>
            <person name="Young G."/>
            <person name="Yu Q."/>
            <person name="Zembek L."/>
            <person name="Zhong D."/>
            <person name="Zimmer A."/>
            <person name="Zwirko Z."/>
            <person name="Jaffe D.B."/>
            <person name="Alvarez P."/>
            <person name="Brockman W."/>
            <person name="Butler J."/>
            <person name="Chin C."/>
            <person name="Gnerre S."/>
            <person name="Grabherr M."/>
            <person name="Kleber M."/>
            <person name="Mauceli E."/>
            <person name="MacCallum I."/>
        </authorList>
    </citation>
    <scope>NUCLEOTIDE SEQUENCE [LARGE SCALE GENOMIC DNA]</scope>
    <source>
        <strain evidence="3">MSH-3 / Tucson 14011-0111.49</strain>
    </source>
</reference>
<sequence>MPVGVQQEQQQEPRPQTQTEPETERHSQNQNQHHNQEKDPVPSTQDRCQDSGPKPELFSMWPKTYCAHAAPIFQFRGFSLSLGLNQ</sequence>
<organism evidence="3">
    <name type="scientific">Drosophila persimilis</name>
    <name type="common">Fruit fly</name>
    <dbReference type="NCBI Taxonomy" id="7234"/>
    <lineage>
        <taxon>Eukaryota</taxon>
        <taxon>Metazoa</taxon>
        <taxon>Ecdysozoa</taxon>
        <taxon>Arthropoda</taxon>
        <taxon>Hexapoda</taxon>
        <taxon>Insecta</taxon>
        <taxon>Pterygota</taxon>
        <taxon>Neoptera</taxon>
        <taxon>Endopterygota</taxon>
        <taxon>Diptera</taxon>
        <taxon>Brachycera</taxon>
        <taxon>Muscomorpha</taxon>
        <taxon>Ephydroidea</taxon>
        <taxon>Drosophilidae</taxon>
        <taxon>Drosophila</taxon>
        <taxon>Sophophora</taxon>
    </lineage>
</organism>
<feature type="compositionally biased region" description="Low complexity" evidence="1">
    <location>
        <begin position="1"/>
        <end position="20"/>
    </location>
</feature>
<dbReference type="AlphaFoldDB" id="B4GTG7"/>
<evidence type="ECO:0000313" key="3">
    <source>
        <dbReference type="Proteomes" id="UP000008744"/>
    </source>
</evidence>
<accession>B4GTG7</accession>
<dbReference type="HOGENOM" id="CLU_2500277_0_0_1"/>
<keyword evidence="3" id="KW-1185">Reference proteome</keyword>